<evidence type="ECO:0000259" key="1">
    <source>
        <dbReference type="SMART" id="SM00974"/>
    </source>
</evidence>
<evidence type="ECO:0000313" key="2">
    <source>
        <dbReference type="EMBL" id="KAL2039479.1"/>
    </source>
</evidence>
<comment type="caution">
    <text evidence="2">The sequence shown here is derived from an EMBL/GenBank/DDBJ whole genome shotgun (WGS) entry which is preliminary data.</text>
</comment>
<sequence>MARSHYIVRVGNEGIAAKISPSAPNHWHYLSPQHIWGFPRTMTHVKVRAQFEADIENPRVTAYIWFLCNGHGGPGHFVQVGIGMRHLGQGPVANGSLRIPADMMARLQDFDHWFEWRPFTIDPEFQDRVRRLPIPHPPFIPTLRRVTVEHQSFPLFEALLDTEEQHAAAVTTALPAAVPPSPATEIDLENFRREQAEPHSQGYIYLIHMENTMFYKIGMSLDPEIRLRTLQTGNPHLLSFIITLGVQDMRNAETRLHRQFETQRVANLNVREWFDFSNGTAEVKTAFATFDDESTEANYA</sequence>
<accession>A0ABR4A0K8</accession>
<organism evidence="2 3">
    <name type="scientific">Stereocaulon virgatum</name>
    <dbReference type="NCBI Taxonomy" id="373712"/>
    <lineage>
        <taxon>Eukaryota</taxon>
        <taxon>Fungi</taxon>
        <taxon>Dikarya</taxon>
        <taxon>Ascomycota</taxon>
        <taxon>Pezizomycotina</taxon>
        <taxon>Lecanoromycetes</taxon>
        <taxon>OSLEUM clade</taxon>
        <taxon>Lecanoromycetidae</taxon>
        <taxon>Lecanorales</taxon>
        <taxon>Lecanorineae</taxon>
        <taxon>Stereocaulaceae</taxon>
        <taxon>Stereocaulon</taxon>
    </lineage>
</organism>
<dbReference type="SMART" id="SM00974">
    <property type="entry name" value="T5orf172"/>
    <property type="match status" value="1"/>
</dbReference>
<proteinExistence type="predicted"/>
<gene>
    <name evidence="2" type="ORF">N7G274_007751</name>
</gene>
<dbReference type="EMBL" id="JBEFKJ010000025">
    <property type="protein sequence ID" value="KAL2039479.1"/>
    <property type="molecule type" value="Genomic_DNA"/>
</dbReference>
<dbReference type="Pfam" id="PF13455">
    <property type="entry name" value="MUG113"/>
    <property type="match status" value="1"/>
</dbReference>
<dbReference type="InterPro" id="IPR018306">
    <property type="entry name" value="Phage_T5_Orf172_DNA-bd"/>
</dbReference>
<evidence type="ECO:0000313" key="3">
    <source>
        <dbReference type="Proteomes" id="UP001590950"/>
    </source>
</evidence>
<feature type="domain" description="Bacteriophage T5 Orf172 DNA-binding" evidence="1">
    <location>
        <begin position="209"/>
        <end position="288"/>
    </location>
</feature>
<reference evidence="2 3" key="1">
    <citation type="submission" date="2024-09" db="EMBL/GenBank/DDBJ databases">
        <title>Rethinking Asexuality: The Enigmatic Case of Functional Sexual Genes in Lepraria (Stereocaulaceae).</title>
        <authorList>
            <person name="Doellman M."/>
            <person name="Sun Y."/>
            <person name="Barcenas-Pena A."/>
            <person name="Lumbsch H.T."/>
            <person name="Grewe F."/>
        </authorList>
    </citation>
    <scope>NUCLEOTIDE SEQUENCE [LARGE SCALE GENOMIC DNA]</scope>
    <source>
        <strain evidence="2 3">Mercado 3170</strain>
    </source>
</reference>
<name>A0ABR4A0K8_9LECA</name>
<keyword evidence="3" id="KW-1185">Reference proteome</keyword>
<dbReference type="Proteomes" id="UP001590950">
    <property type="component" value="Unassembled WGS sequence"/>
</dbReference>
<protein>
    <recommendedName>
        <fullName evidence="1">Bacteriophage T5 Orf172 DNA-binding domain-containing protein</fullName>
    </recommendedName>
</protein>